<feature type="non-terminal residue" evidence="1">
    <location>
        <position position="1"/>
    </location>
</feature>
<dbReference type="AlphaFoldDB" id="A0A941FRB7"/>
<name>A0A941FRB7_9BACI</name>
<sequence>HNCKSSHWECCLEGLIVASVSLFTFCKDFLQNGKRFRFKKKQRSGGLPVVQGAIQYTQSKIFLLHRLKGYGESSGITIWRKQTLTDLISSSDKSYVLCKRQLHQRHVPQQNKRVLFKP</sequence>
<accession>A0A941FRB7</accession>
<gene>
    <name evidence="1" type="ORF">KEH51_27040</name>
</gene>
<proteinExistence type="predicted"/>
<organism evidence="1 2">
    <name type="scientific">Peribacillus frigoritolerans</name>
    <dbReference type="NCBI Taxonomy" id="450367"/>
    <lineage>
        <taxon>Bacteria</taxon>
        <taxon>Bacillati</taxon>
        <taxon>Bacillota</taxon>
        <taxon>Bacilli</taxon>
        <taxon>Bacillales</taxon>
        <taxon>Bacillaceae</taxon>
        <taxon>Peribacillus</taxon>
    </lineage>
</organism>
<protein>
    <submittedName>
        <fullName evidence="1">Uncharacterized protein</fullName>
    </submittedName>
</protein>
<comment type="caution">
    <text evidence="1">The sequence shown here is derived from an EMBL/GenBank/DDBJ whole genome shotgun (WGS) entry which is preliminary data.</text>
</comment>
<reference evidence="1" key="1">
    <citation type="submission" date="2021-04" db="EMBL/GenBank/DDBJ databases">
        <title>Whole genome sequencing of Enterococci isolates from hospitalized patients.</title>
        <authorList>
            <person name="Ogoti B.M."/>
            <person name="Onyambu F.G."/>
        </authorList>
    </citation>
    <scope>NUCLEOTIDE SEQUENCE</scope>
    <source>
        <strain evidence="1">242</strain>
    </source>
</reference>
<evidence type="ECO:0000313" key="2">
    <source>
        <dbReference type="Proteomes" id="UP000680045"/>
    </source>
</evidence>
<evidence type="ECO:0000313" key="1">
    <source>
        <dbReference type="EMBL" id="MBR8646180.1"/>
    </source>
</evidence>
<dbReference type="Proteomes" id="UP000680045">
    <property type="component" value="Unassembled WGS sequence"/>
</dbReference>
<dbReference type="EMBL" id="JAGTPW010000075">
    <property type="protein sequence ID" value="MBR8646180.1"/>
    <property type="molecule type" value="Genomic_DNA"/>
</dbReference>